<dbReference type="AlphaFoldDB" id="A0A6P5RUX1"/>
<proteinExistence type="predicted"/>
<dbReference type="PANTHER" id="PTHR35546:SF16">
    <property type="entry name" value="F-BOX ASSOCIATED UBIQUITINATION EFFECTOR FAMILY PROTEIN-RELATED"/>
    <property type="match status" value="1"/>
</dbReference>
<name>A0A6P5RUX1_PRUAV</name>
<dbReference type="InterPro" id="IPR017451">
    <property type="entry name" value="F-box-assoc_interact_dom"/>
</dbReference>
<dbReference type="Pfam" id="PF08268">
    <property type="entry name" value="FBA_3"/>
    <property type="match status" value="1"/>
</dbReference>
<sequence length="397" mass="46656">MASPPSLPSEIWFDHILTRVKSLDSLGLCRVVSKDWNHITYESRFWQLFCKRSDTVSGFLFQNFYDHKHSSTFVSVDNKANKTLNLSILNFLPAPVKVEAVSSQGGLVFCGNQNHRRVPEYFVCKPTTLQWETLPNPKTRYYTQSNAIVVLSSKPLRYKIIRFSDPKSPVKSQLYQNLIRCEVFDSNTWAWRQLKHVSLPYSVCLKLPRRPCVTSRGACYWHLTNNQVLAFYYEDDEESWEIFDSPEPMSDSEYCAMYTKLVEYQGRLALIYSEGELMELWVMEDHEKKVWRRHKLISLDGLKQLLGHYPSPGAYYNSDIALMEAWPKVVFYKFQASSSYKVVNAMLENKPEEIFKLQSDFEIVNLRGPWRWRDFSFIFFLFGFSLFCYFVRFVLGL</sequence>
<keyword evidence="1" id="KW-1133">Transmembrane helix</keyword>
<dbReference type="GeneID" id="110749169"/>
<keyword evidence="1" id="KW-0472">Membrane</keyword>
<evidence type="ECO:0000256" key="1">
    <source>
        <dbReference type="SAM" id="Phobius"/>
    </source>
</evidence>
<dbReference type="KEGG" id="pavi:110749169"/>
<gene>
    <name evidence="4" type="primary">LOC110749169</name>
</gene>
<accession>A0A6P5RUX1</accession>
<dbReference type="RefSeq" id="XP_021804896.1">
    <property type="nucleotide sequence ID" value="XM_021949204.1"/>
</dbReference>
<dbReference type="PANTHER" id="PTHR35546">
    <property type="entry name" value="F-BOX PROTEIN INTERACTION DOMAIN PROTEIN-RELATED"/>
    <property type="match status" value="1"/>
</dbReference>
<evidence type="ECO:0000313" key="4">
    <source>
        <dbReference type="RefSeq" id="XP_021804896.1"/>
    </source>
</evidence>
<organism evidence="3 4">
    <name type="scientific">Prunus avium</name>
    <name type="common">Cherry</name>
    <name type="synonym">Cerasus avium</name>
    <dbReference type="NCBI Taxonomy" id="42229"/>
    <lineage>
        <taxon>Eukaryota</taxon>
        <taxon>Viridiplantae</taxon>
        <taxon>Streptophyta</taxon>
        <taxon>Embryophyta</taxon>
        <taxon>Tracheophyta</taxon>
        <taxon>Spermatophyta</taxon>
        <taxon>Magnoliopsida</taxon>
        <taxon>eudicotyledons</taxon>
        <taxon>Gunneridae</taxon>
        <taxon>Pentapetalae</taxon>
        <taxon>rosids</taxon>
        <taxon>fabids</taxon>
        <taxon>Rosales</taxon>
        <taxon>Rosaceae</taxon>
        <taxon>Amygdaloideae</taxon>
        <taxon>Amygdaleae</taxon>
        <taxon>Prunus</taxon>
    </lineage>
</organism>
<evidence type="ECO:0000259" key="2">
    <source>
        <dbReference type="Pfam" id="PF08268"/>
    </source>
</evidence>
<protein>
    <submittedName>
        <fullName evidence="4">Uncharacterized protein LOC110749169</fullName>
    </submittedName>
</protein>
<feature type="domain" description="F-box associated beta-propeller type 3" evidence="2">
    <location>
        <begin position="72"/>
        <end position="299"/>
    </location>
</feature>
<dbReference type="InterPro" id="IPR036047">
    <property type="entry name" value="F-box-like_dom_sf"/>
</dbReference>
<dbReference type="Gramene" id="Pav_sc0000129.1_g640.1.br:mrna">
    <property type="protein sequence ID" value="Pav_sc0000129.1_g640.1.br:CDS:1"/>
    <property type="gene ID" value="Pav_sc0000129.1_g640.1.br"/>
</dbReference>
<evidence type="ECO:0000313" key="3">
    <source>
        <dbReference type="Proteomes" id="UP000515124"/>
    </source>
</evidence>
<feature type="transmembrane region" description="Helical" evidence="1">
    <location>
        <begin position="375"/>
        <end position="395"/>
    </location>
</feature>
<keyword evidence="3" id="KW-1185">Reference proteome</keyword>
<dbReference type="SUPFAM" id="SSF81383">
    <property type="entry name" value="F-box domain"/>
    <property type="match status" value="1"/>
</dbReference>
<dbReference type="InterPro" id="IPR013187">
    <property type="entry name" value="F-box-assoc_dom_typ3"/>
</dbReference>
<dbReference type="Proteomes" id="UP000515124">
    <property type="component" value="Unplaced"/>
</dbReference>
<dbReference type="NCBIfam" id="TIGR01640">
    <property type="entry name" value="F_box_assoc_1"/>
    <property type="match status" value="1"/>
</dbReference>
<reference evidence="4" key="1">
    <citation type="submission" date="2025-08" db="UniProtKB">
        <authorList>
            <consortium name="RefSeq"/>
        </authorList>
    </citation>
    <scope>IDENTIFICATION</scope>
</reference>
<keyword evidence="1" id="KW-0812">Transmembrane</keyword>
<dbReference type="InterPro" id="IPR055290">
    <property type="entry name" value="At3g26010-like"/>
</dbReference>